<feature type="repeat" description="Solcar" evidence="14">
    <location>
        <begin position="379"/>
        <end position="484"/>
    </location>
</feature>
<keyword evidence="8" id="KW-0677">Repeat</keyword>
<reference evidence="17 18" key="1">
    <citation type="submission" date="2016-11" db="EMBL/GenBank/DDBJ databases">
        <title>Draft Genome Assembly of Colletotrichum chlorophyti a pathogen of herbaceous plants.</title>
        <authorList>
            <person name="Gan P."/>
            <person name="Narusaka M."/>
            <person name="Tsushima A."/>
            <person name="Narusaka Y."/>
            <person name="Takano Y."/>
            <person name="Shirasu K."/>
        </authorList>
    </citation>
    <scope>NUCLEOTIDE SEQUENCE [LARGE SCALE GENOMIC DNA]</scope>
    <source>
        <strain evidence="17 18">NTL11</strain>
    </source>
</reference>
<dbReference type="Pfam" id="PF00153">
    <property type="entry name" value="Mito_carr"/>
    <property type="match status" value="3"/>
</dbReference>
<evidence type="ECO:0000313" key="17">
    <source>
        <dbReference type="EMBL" id="OLN86283.1"/>
    </source>
</evidence>
<keyword evidence="5" id="KW-0813">Transport</keyword>
<gene>
    <name evidence="17" type="ORF">CCHL11_04182</name>
</gene>
<dbReference type="STRING" id="708187.A0A1Q8RQ32"/>
<feature type="compositionally biased region" description="Polar residues" evidence="15">
    <location>
        <begin position="346"/>
        <end position="368"/>
    </location>
</feature>
<evidence type="ECO:0000256" key="10">
    <source>
        <dbReference type="ARBA" id="ARBA00022837"/>
    </source>
</evidence>
<dbReference type="InterPro" id="IPR011992">
    <property type="entry name" value="EF-hand-dom_pair"/>
</dbReference>
<keyword evidence="11" id="KW-1133">Transmembrane helix</keyword>
<name>A0A1Q8RQ32_9PEZI</name>
<feature type="region of interest" description="Disordered" evidence="15">
    <location>
        <begin position="342"/>
        <end position="368"/>
    </location>
</feature>
<dbReference type="InterPro" id="IPR002048">
    <property type="entry name" value="EF_hand_dom"/>
</dbReference>
<dbReference type="CDD" id="cd00051">
    <property type="entry name" value="EFh"/>
    <property type="match status" value="1"/>
</dbReference>
<evidence type="ECO:0000256" key="7">
    <source>
        <dbReference type="ARBA" id="ARBA00022723"/>
    </source>
</evidence>
<dbReference type="Gene3D" id="1.10.238.10">
    <property type="entry name" value="EF-hand"/>
    <property type="match status" value="2"/>
</dbReference>
<dbReference type="SUPFAM" id="SSF47473">
    <property type="entry name" value="EF-hand"/>
    <property type="match status" value="1"/>
</dbReference>
<evidence type="ECO:0000256" key="4">
    <source>
        <dbReference type="ARBA" id="ARBA00021935"/>
    </source>
</evidence>
<proteinExistence type="inferred from homology"/>
<dbReference type="PANTHER" id="PTHR24089">
    <property type="entry name" value="SOLUTE CARRIER FAMILY 25"/>
    <property type="match status" value="1"/>
</dbReference>
<dbReference type="Proteomes" id="UP000186583">
    <property type="component" value="Unassembled WGS sequence"/>
</dbReference>
<evidence type="ECO:0000256" key="2">
    <source>
        <dbReference type="ARBA" id="ARBA00004448"/>
    </source>
</evidence>
<evidence type="ECO:0000256" key="12">
    <source>
        <dbReference type="ARBA" id="ARBA00023128"/>
    </source>
</evidence>
<dbReference type="OrthoDB" id="270584at2759"/>
<evidence type="ECO:0000256" key="5">
    <source>
        <dbReference type="ARBA" id="ARBA00022448"/>
    </source>
</evidence>
<keyword evidence="18" id="KW-1185">Reference proteome</keyword>
<evidence type="ECO:0000256" key="9">
    <source>
        <dbReference type="ARBA" id="ARBA00022792"/>
    </source>
</evidence>
<dbReference type="InterPro" id="IPR023395">
    <property type="entry name" value="MCP_dom_sf"/>
</dbReference>
<comment type="caution">
    <text evidence="17">The sequence shown here is derived from an EMBL/GenBank/DDBJ whole genome shotgun (WGS) entry which is preliminary data.</text>
</comment>
<keyword evidence="6 14" id="KW-0812">Transmembrane</keyword>
<feature type="domain" description="EF-hand" evidence="16">
    <location>
        <begin position="58"/>
        <end position="88"/>
    </location>
</feature>
<feature type="compositionally biased region" description="Low complexity" evidence="15">
    <location>
        <begin position="222"/>
        <end position="233"/>
    </location>
</feature>
<feature type="compositionally biased region" description="Low complexity" evidence="15">
    <location>
        <begin position="277"/>
        <end position="302"/>
    </location>
</feature>
<dbReference type="FunFam" id="1.50.40.10:FF:000016">
    <property type="entry name" value="Solute carrier family 25 member 23"/>
    <property type="match status" value="1"/>
</dbReference>
<dbReference type="GO" id="GO:0005743">
    <property type="term" value="C:mitochondrial inner membrane"/>
    <property type="evidence" value="ECO:0007669"/>
    <property type="project" value="UniProtKB-SubCell"/>
</dbReference>
<feature type="domain" description="EF-hand" evidence="16">
    <location>
        <begin position="89"/>
        <end position="124"/>
    </location>
</feature>
<comment type="similarity">
    <text evidence="3">Belongs to the mitochondrial carrier (TC 2.A.29) family.</text>
</comment>
<organism evidence="17 18">
    <name type="scientific">Colletotrichum chlorophyti</name>
    <dbReference type="NCBI Taxonomy" id="708187"/>
    <lineage>
        <taxon>Eukaryota</taxon>
        <taxon>Fungi</taxon>
        <taxon>Dikarya</taxon>
        <taxon>Ascomycota</taxon>
        <taxon>Pezizomycotina</taxon>
        <taxon>Sordariomycetes</taxon>
        <taxon>Hypocreomycetidae</taxon>
        <taxon>Glomerellales</taxon>
        <taxon>Glomerellaceae</taxon>
        <taxon>Colletotrichum</taxon>
    </lineage>
</organism>
<evidence type="ECO:0000256" key="3">
    <source>
        <dbReference type="ARBA" id="ARBA00006375"/>
    </source>
</evidence>
<dbReference type="SUPFAM" id="SSF103506">
    <property type="entry name" value="Mitochondrial carrier"/>
    <property type="match status" value="1"/>
</dbReference>
<keyword evidence="13 14" id="KW-0472">Membrane</keyword>
<dbReference type="Pfam" id="PF13499">
    <property type="entry name" value="EF-hand_7"/>
    <property type="match status" value="2"/>
</dbReference>
<evidence type="ECO:0000256" key="6">
    <source>
        <dbReference type="ARBA" id="ARBA00022692"/>
    </source>
</evidence>
<feature type="repeat" description="Solcar" evidence="14">
    <location>
        <begin position="604"/>
        <end position="693"/>
    </location>
</feature>
<evidence type="ECO:0000313" key="18">
    <source>
        <dbReference type="Proteomes" id="UP000186583"/>
    </source>
</evidence>
<dbReference type="InterPro" id="IPR018108">
    <property type="entry name" value="MCP_transmembrane"/>
</dbReference>
<keyword evidence="7" id="KW-0479">Metal-binding</keyword>
<evidence type="ECO:0000259" key="16">
    <source>
        <dbReference type="PROSITE" id="PS50222"/>
    </source>
</evidence>
<comment type="subcellular location">
    <subcellularLocation>
        <location evidence="2">Mitochondrion inner membrane</location>
        <topology evidence="2">Multi-pass membrane protein</topology>
    </subcellularLocation>
</comment>
<dbReference type="SMART" id="SM00054">
    <property type="entry name" value="EFh"/>
    <property type="match status" value="4"/>
</dbReference>
<evidence type="ECO:0000256" key="13">
    <source>
        <dbReference type="ARBA" id="ARBA00023136"/>
    </source>
</evidence>
<evidence type="ECO:0000256" key="11">
    <source>
        <dbReference type="ARBA" id="ARBA00022989"/>
    </source>
</evidence>
<dbReference type="Gene3D" id="1.50.40.10">
    <property type="entry name" value="Mitochondrial carrier domain"/>
    <property type="match status" value="1"/>
</dbReference>
<protein>
    <recommendedName>
        <fullName evidence="4">Mitochondrial thiamine pyrophosphate carrier 1</fullName>
    </recommendedName>
</protein>
<comment type="function">
    <text evidence="1">Mitochondrial transporter that mediates uptake of thiamine pyrophosphate (ThPP) into mitochondria.</text>
</comment>
<dbReference type="PROSITE" id="PS50222">
    <property type="entry name" value="EF_HAND_2"/>
    <property type="match status" value="4"/>
</dbReference>
<dbReference type="AlphaFoldDB" id="A0A1Q8RQ32"/>
<feature type="compositionally biased region" description="Polar residues" evidence="15">
    <location>
        <begin position="255"/>
        <end position="276"/>
    </location>
</feature>
<dbReference type="PRINTS" id="PR00926">
    <property type="entry name" value="MITOCARRIER"/>
</dbReference>
<evidence type="ECO:0000256" key="14">
    <source>
        <dbReference type="PROSITE-ProRule" id="PRU00282"/>
    </source>
</evidence>
<keyword evidence="10" id="KW-0106">Calcium</keyword>
<feature type="domain" description="EF-hand" evidence="16">
    <location>
        <begin position="20"/>
        <end position="55"/>
    </location>
</feature>
<dbReference type="PROSITE" id="PS50920">
    <property type="entry name" value="SOLCAR"/>
    <property type="match status" value="3"/>
</dbReference>
<feature type="repeat" description="Solcar" evidence="14">
    <location>
        <begin position="497"/>
        <end position="586"/>
    </location>
</feature>
<dbReference type="EMBL" id="MPGH01000132">
    <property type="protein sequence ID" value="OLN86283.1"/>
    <property type="molecule type" value="Genomic_DNA"/>
</dbReference>
<evidence type="ECO:0000256" key="15">
    <source>
        <dbReference type="SAM" id="MobiDB-lite"/>
    </source>
</evidence>
<dbReference type="PROSITE" id="PS00018">
    <property type="entry name" value="EF_HAND_1"/>
    <property type="match status" value="2"/>
</dbReference>
<keyword evidence="12" id="KW-0496">Mitochondrion</keyword>
<evidence type="ECO:0000256" key="1">
    <source>
        <dbReference type="ARBA" id="ARBA00002238"/>
    </source>
</evidence>
<dbReference type="InterPro" id="IPR002067">
    <property type="entry name" value="MCP"/>
</dbReference>
<sequence>MGVTDWVTEFEMEVEESQNQRDKRVEDLWRSLDPQGTGYLDFKGLQKGLKRIDHPMKNADDMLRKIMAVVDTNEDGKIQYEEFRTFVEQTEKQLMILFNSIDKDGNGRLDKTELQEAFRRAGLVVPMRKVSSFFGDIDMNNDGYISFEEWRDFLLFMPTHNGHAPLKAVLDFYSSIVTLTAEGDSMVSEETLEGLGTTGFLLQTLFGSILRIASPSDRETGLTEPLTLHPTTTLDKDGHPVVSSQEGVLPGLAQLPTSSKPAQQTSPSNFTDSTQLSASTSLPTSVSATTPTASKSKSKSTPQTANPIDANANMNKVNMEAAVLQACIEATDEKRARQLRKLPGAGTSQAIPVSGSEQGSGSDASISVTPKTKRLTDFAPDPGYFVAGAVAGGLSRTATAPLDRLKVYLLVNTRASTETAASALRQGRPIDALRNAVRPFGDAVKDLWKTGGMRSLFAGNGLNVIKIMPESAIKFGSYEAAKRTLSKLEGHNDPKQINGYSKFISGGVAGMVAQFCVYPLDTLKFRLQTSTVKGGLTGNALVIDTAKKMWQAGGVRSLYRGVTMGLMGMFPYSAIDMGTFELLKNSYKKYMATYRGIHEEDAKPGNIMTGIIGASSGAFGASVVYPLNVLRTRLQTQGTAMHPATYTGIWDVAHKTLKNEGVRGMYKGLTPNLLKVAPALSITWVVYENSKKLMGLD</sequence>
<dbReference type="InterPro" id="IPR018247">
    <property type="entry name" value="EF_Hand_1_Ca_BS"/>
</dbReference>
<dbReference type="GO" id="GO:0055085">
    <property type="term" value="P:transmembrane transport"/>
    <property type="evidence" value="ECO:0007669"/>
    <property type="project" value="InterPro"/>
</dbReference>
<dbReference type="GO" id="GO:0005509">
    <property type="term" value="F:calcium ion binding"/>
    <property type="evidence" value="ECO:0007669"/>
    <property type="project" value="InterPro"/>
</dbReference>
<keyword evidence="9" id="KW-0999">Mitochondrion inner membrane</keyword>
<feature type="region of interest" description="Disordered" evidence="15">
    <location>
        <begin position="217"/>
        <end position="313"/>
    </location>
</feature>
<accession>A0A1Q8RQ32</accession>
<feature type="domain" description="EF-hand" evidence="16">
    <location>
        <begin position="125"/>
        <end position="160"/>
    </location>
</feature>
<evidence type="ECO:0000256" key="8">
    <source>
        <dbReference type="ARBA" id="ARBA00022737"/>
    </source>
</evidence>